<evidence type="ECO:0000256" key="2">
    <source>
        <dbReference type="ARBA" id="ARBA00023125"/>
    </source>
</evidence>
<dbReference type="Proteomes" id="UP001596091">
    <property type="component" value="Unassembled WGS sequence"/>
</dbReference>
<dbReference type="EMBL" id="JBHSPH010000020">
    <property type="protein sequence ID" value="MFC5865486.1"/>
    <property type="molecule type" value="Genomic_DNA"/>
</dbReference>
<keyword evidence="7" id="KW-1185">Reference proteome</keyword>
<dbReference type="SUPFAM" id="SSF48498">
    <property type="entry name" value="Tetracyclin repressor-like, C-terminal domain"/>
    <property type="match status" value="1"/>
</dbReference>
<keyword evidence="3" id="KW-0804">Transcription</keyword>
<dbReference type="PRINTS" id="PR00455">
    <property type="entry name" value="HTHTETR"/>
</dbReference>
<evidence type="ECO:0000256" key="3">
    <source>
        <dbReference type="ARBA" id="ARBA00023163"/>
    </source>
</evidence>
<accession>A0ABW1ENR0</accession>
<evidence type="ECO:0000313" key="6">
    <source>
        <dbReference type="EMBL" id="MFC5865486.1"/>
    </source>
</evidence>
<dbReference type="Pfam" id="PF00440">
    <property type="entry name" value="TetR_N"/>
    <property type="match status" value="1"/>
</dbReference>
<name>A0ABW1ENR0_9BACT</name>
<dbReference type="SUPFAM" id="SSF46689">
    <property type="entry name" value="Homeodomain-like"/>
    <property type="match status" value="1"/>
</dbReference>
<dbReference type="PANTHER" id="PTHR30055:SF220">
    <property type="entry name" value="TETR-FAMILY REGULATORY PROTEIN"/>
    <property type="match status" value="1"/>
</dbReference>
<reference evidence="7" key="1">
    <citation type="journal article" date="2019" name="Int. J. Syst. Evol. Microbiol.">
        <title>The Global Catalogue of Microorganisms (GCM) 10K type strain sequencing project: providing services to taxonomists for standard genome sequencing and annotation.</title>
        <authorList>
            <consortium name="The Broad Institute Genomics Platform"/>
            <consortium name="The Broad Institute Genome Sequencing Center for Infectious Disease"/>
            <person name="Wu L."/>
            <person name="Ma J."/>
        </authorList>
    </citation>
    <scope>NUCLEOTIDE SEQUENCE [LARGE SCALE GENOMIC DNA]</scope>
    <source>
        <strain evidence="7">JCM 4087</strain>
    </source>
</reference>
<dbReference type="Pfam" id="PF13305">
    <property type="entry name" value="TetR_C_33"/>
    <property type="match status" value="1"/>
</dbReference>
<keyword evidence="2 4" id="KW-0238">DNA-binding</keyword>
<organism evidence="6 7">
    <name type="scientific">Acidicapsa dinghuensis</name>
    <dbReference type="NCBI Taxonomy" id="2218256"/>
    <lineage>
        <taxon>Bacteria</taxon>
        <taxon>Pseudomonadati</taxon>
        <taxon>Acidobacteriota</taxon>
        <taxon>Terriglobia</taxon>
        <taxon>Terriglobales</taxon>
        <taxon>Acidobacteriaceae</taxon>
        <taxon>Acidicapsa</taxon>
    </lineage>
</organism>
<evidence type="ECO:0000313" key="7">
    <source>
        <dbReference type="Proteomes" id="UP001596091"/>
    </source>
</evidence>
<keyword evidence="1" id="KW-0805">Transcription regulation</keyword>
<feature type="DNA-binding region" description="H-T-H motif" evidence="4">
    <location>
        <begin position="37"/>
        <end position="56"/>
    </location>
</feature>
<evidence type="ECO:0000256" key="4">
    <source>
        <dbReference type="PROSITE-ProRule" id="PRU00335"/>
    </source>
</evidence>
<gene>
    <name evidence="6" type="ORF">ACFPT7_24485</name>
</gene>
<feature type="domain" description="HTH tetR-type" evidence="5">
    <location>
        <begin position="14"/>
        <end position="74"/>
    </location>
</feature>
<proteinExistence type="predicted"/>
<protein>
    <submittedName>
        <fullName evidence="6">TetR/AcrR family transcriptional regulator</fullName>
    </submittedName>
</protein>
<dbReference type="PROSITE" id="PS50977">
    <property type="entry name" value="HTH_TETR_2"/>
    <property type="match status" value="1"/>
</dbReference>
<comment type="caution">
    <text evidence="6">The sequence shown here is derived from an EMBL/GenBank/DDBJ whole genome shotgun (WGS) entry which is preliminary data.</text>
</comment>
<dbReference type="PANTHER" id="PTHR30055">
    <property type="entry name" value="HTH-TYPE TRANSCRIPTIONAL REGULATOR RUTR"/>
    <property type="match status" value="1"/>
</dbReference>
<dbReference type="InterPro" id="IPR001647">
    <property type="entry name" value="HTH_TetR"/>
</dbReference>
<dbReference type="InterPro" id="IPR025996">
    <property type="entry name" value="MT1864/Rv1816-like_C"/>
</dbReference>
<evidence type="ECO:0000256" key="1">
    <source>
        <dbReference type="ARBA" id="ARBA00023015"/>
    </source>
</evidence>
<dbReference type="Gene3D" id="1.10.357.10">
    <property type="entry name" value="Tetracycline Repressor, domain 2"/>
    <property type="match status" value="1"/>
</dbReference>
<dbReference type="InterPro" id="IPR050109">
    <property type="entry name" value="HTH-type_TetR-like_transc_reg"/>
</dbReference>
<dbReference type="RefSeq" id="WP_263341820.1">
    <property type="nucleotide sequence ID" value="NZ_JAGSYH010000008.1"/>
</dbReference>
<sequence length="207" mass="22356">MIPKKQIDTPYHHPNLRQALLNAAVTLVGEVGPRAFTLREVARRAGVSHNAPYRHFTSKDDLLTTVAIEGFERLTRTMLANQGSTASPSKRLILAGCGYVEFALKWPNHFAIMFDSGAAPPNVDCTPANAGEEAFRVLLDSIIAAQQSGDLPPGDPMPHAFTAWSLVHGIAKLAIGGNLPMDHDAILNFTSIAALRMLTPHSDRAKS</sequence>
<dbReference type="InterPro" id="IPR009057">
    <property type="entry name" value="Homeodomain-like_sf"/>
</dbReference>
<dbReference type="InterPro" id="IPR036271">
    <property type="entry name" value="Tet_transcr_reg_TetR-rel_C_sf"/>
</dbReference>
<evidence type="ECO:0000259" key="5">
    <source>
        <dbReference type="PROSITE" id="PS50977"/>
    </source>
</evidence>